<evidence type="ECO:0008006" key="9">
    <source>
        <dbReference type="Google" id="ProtNLM"/>
    </source>
</evidence>
<keyword evidence="3" id="KW-1133">Transmembrane helix</keyword>
<dbReference type="PROSITE" id="PS50836">
    <property type="entry name" value="DOMON"/>
    <property type="match status" value="1"/>
</dbReference>
<dbReference type="InterPro" id="IPR052126">
    <property type="entry name" value="Spindle_Org/Thrombomodulin"/>
</dbReference>
<dbReference type="Pfam" id="PF10517">
    <property type="entry name" value="DM13"/>
    <property type="match status" value="2"/>
</dbReference>
<evidence type="ECO:0000313" key="8">
    <source>
        <dbReference type="Proteomes" id="UP000677054"/>
    </source>
</evidence>
<keyword evidence="3" id="KW-0472">Membrane</keyword>
<dbReference type="InterPro" id="IPR045266">
    <property type="entry name" value="DOH_DOMON"/>
</dbReference>
<dbReference type="PANTHER" id="PTHR24036:SF5">
    <property type="entry name" value="THROMBOMODULIN"/>
    <property type="match status" value="1"/>
</dbReference>
<evidence type="ECO:0000313" key="7">
    <source>
        <dbReference type="EMBL" id="CAD7243078.1"/>
    </source>
</evidence>
<dbReference type="AlphaFoldDB" id="A0A7R8X302"/>
<evidence type="ECO:0000256" key="2">
    <source>
        <dbReference type="SAM" id="MobiDB-lite"/>
    </source>
</evidence>
<dbReference type="Proteomes" id="UP000677054">
    <property type="component" value="Unassembled WGS sequence"/>
</dbReference>
<dbReference type="EMBL" id="LR899880">
    <property type="protein sequence ID" value="CAD7243078.1"/>
    <property type="molecule type" value="Genomic_DNA"/>
</dbReference>
<evidence type="ECO:0000256" key="3">
    <source>
        <dbReference type="SAM" id="Phobius"/>
    </source>
</evidence>
<dbReference type="Pfam" id="PF03351">
    <property type="entry name" value="DOMON"/>
    <property type="match status" value="1"/>
</dbReference>
<dbReference type="EMBL" id="CAJPEV010000363">
    <property type="protein sequence ID" value="CAG0884477.1"/>
    <property type="molecule type" value="Genomic_DNA"/>
</dbReference>
<dbReference type="InterPro" id="IPR019545">
    <property type="entry name" value="DM13_domain"/>
</dbReference>
<feature type="chain" id="PRO_5036402397" description="Protein Skeletor" evidence="4">
    <location>
        <begin position="35"/>
        <end position="732"/>
    </location>
</feature>
<evidence type="ECO:0000259" key="5">
    <source>
        <dbReference type="PROSITE" id="PS50836"/>
    </source>
</evidence>
<feature type="region of interest" description="Disordered" evidence="2">
    <location>
        <begin position="495"/>
        <end position="514"/>
    </location>
</feature>
<evidence type="ECO:0000259" key="6">
    <source>
        <dbReference type="PROSITE" id="PS51549"/>
    </source>
</evidence>
<feature type="transmembrane region" description="Helical" evidence="3">
    <location>
        <begin position="710"/>
        <end position="731"/>
    </location>
</feature>
<keyword evidence="4" id="KW-0732">Signal</keyword>
<dbReference type="SMART" id="SM00686">
    <property type="entry name" value="DM13"/>
    <property type="match status" value="2"/>
</dbReference>
<organism evidence="7">
    <name type="scientific">Darwinula stevensoni</name>
    <dbReference type="NCBI Taxonomy" id="69355"/>
    <lineage>
        <taxon>Eukaryota</taxon>
        <taxon>Metazoa</taxon>
        <taxon>Ecdysozoa</taxon>
        <taxon>Arthropoda</taxon>
        <taxon>Crustacea</taxon>
        <taxon>Oligostraca</taxon>
        <taxon>Ostracoda</taxon>
        <taxon>Podocopa</taxon>
        <taxon>Podocopida</taxon>
        <taxon>Darwinulocopina</taxon>
        <taxon>Darwinuloidea</taxon>
        <taxon>Darwinulidae</taxon>
        <taxon>Darwinula</taxon>
    </lineage>
</organism>
<keyword evidence="3" id="KW-0812">Transmembrane</keyword>
<feature type="signal peptide" evidence="4">
    <location>
        <begin position="1"/>
        <end position="34"/>
    </location>
</feature>
<evidence type="ECO:0000256" key="1">
    <source>
        <dbReference type="ARBA" id="ARBA00022737"/>
    </source>
</evidence>
<evidence type="ECO:0000256" key="4">
    <source>
        <dbReference type="SAM" id="SignalP"/>
    </source>
</evidence>
<reference evidence="7" key="1">
    <citation type="submission" date="2020-11" db="EMBL/GenBank/DDBJ databases">
        <authorList>
            <person name="Tran Van P."/>
        </authorList>
    </citation>
    <scope>NUCLEOTIDE SEQUENCE</scope>
</reference>
<dbReference type="InterPro" id="IPR005018">
    <property type="entry name" value="DOMON_domain"/>
</dbReference>
<dbReference type="PANTHER" id="PTHR24036">
    <property type="entry name" value="SKELETOR-RELATED"/>
    <property type="match status" value="1"/>
</dbReference>
<dbReference type="PROSITE" id="PS51549">
    <property type="entry name" value="DM13"/>
    <property type="match status" value="2"/>
</dbReference>
<keyword evidence="1" id="KW-0677">Repeat</keyword>
<dbReference type="CDD" id="cd09631">
    <property type="entry name" value="DOMON_DOH"/>
    <property type="match status" value="1"/>
</dbReference>
<dbReference type="SMART" id="SM00664">
    <property type="entry name" value="DoH"/>
    <property type="match status" value="1"/>
</dbReference>
<dbReference type="OrthoDB" id="2448405at2759"/>
<sequence length="732" mass="81899">MDATSFCLLSLLPSRTSLLHLAVVFSLLHRETLGQSSQEFYGTLIGNFKNYAHGISGSVYAVDEDTVVIKGFSYDGSAPDAYFWIGDDVQPSPRGSIVPYPQSYSGEEPPILGSFEKEDILLHFPKGMKLTDIKWLSVWCRRFTVNFGDVRVPRNLRIPKKEVLTEFSRLAHGLRSGNVTVLDERTFYIPNLHYDGAGPDAFFLVGTGPSPNPNGLKVPNEQGSLKPLRGYQGVDIEIQLPQGRSVHEFDWLSVYCITYKHDFGHVRIPKNLYVPPALGQTKITTRGQEPESLTNCIEPIPGKLQIRWSLKNDEFTVKMTGKIEDEQYMAFGISGDLRTTKMVGGDVAVAFYDRASDRLRVVDYYMTDKSQVIHKSWRLFIRDGDVGMTYLGLVQCDGRRGVCPDERLGGKDDVEYVEGERRNGIASVTYRRAARTNDNRQDIPLSPSARIPIIAAIGNLNSRNEANYHFSERTGLGSDFTVDLGGENQNQCAVSLSQSQTSGNGDERGRSLEPWKPQIIIGQNRFKAQIGPTGGKRGYSAITGHNSWGIAWWINEKLIPEIYVERGQTYEFEVEGGNDSTSPAKYHPLYITDSSEGGYGQKSVSDQAKEKVYAGIAFDQQGFPYPSAMGRLCEWQHKTTDKSESSETLEEYKKTLKLDCQAGRSGQLIWTVPLDAPKILYYQCYTHTNLGWKIHVVDPGFRLRRGELNAATQSIIIPPLLLLLVFPAILLR</sequence>
<proteinExistence type="predicted"/>
<feature type="domain" description="DM13" evidence="6">
    <location>
        <begin position="165"/>
        <end position="269"/>
    </location>
</feature>
<feature type="domain" description="DM13" evidence="6">
    <location>
        <begin position="42"/>
        <end position="153"/>
    </location>
</feature>
<name>A0A7R8X302_9CRUS</name>
<gene>
    <name evidence="7" type="ORF">DSTB1V02_LOCUS3013</name>
</gene>
<feature type="compositionally biased region" description="Polar residues" evidence="2">
    <location>
        <begin position="495"/>
        <end position="504"/>
    </location>
</feature>
<accession>A0A7R8X302</accession>
<keyword evidence="8" id="KW-1185">Reference proteome</keyword>
<protein>
    <recommendedName>
        <fullName evidence="9">Protein Skeletor</fullName>
    </recommendedName>
</protein>
<feature type="domain" description="DOMON" evidence="5">
    <location>
        <begin position="302"/>
        <end position="458"/>
    </location>
</feature>